<dbReference type="GO" id="GO:0030288">
    <property type="term" value="C:outer membrane-bounded periplasmic space"/>
    <property type="evidence" value="ECO:0007669"/>
    <property type="project" value="TreeGrafter"/>
</dbReference>
<dbReference type="Gene3D" id="3.40.190.10">
    <property type="entry name" value="Periplasmic binding protein-like II"/>
    <property type="match status" value="2"/>
</dbReference>
<evidence type="ECO:0000256" key="1">
    <source>
        <dbReference type="ARBA" id="ARBA00022729"/>
    </source>
</evidence>
<dbReference type="PANTHER" id="PTHR30006">
    <property type="entry name" value="THIAMINE-BINDING PERIPLASMIC PROTEIN-RELATED"/>
    <property type="match status" value="1"/>
</dbReference>
<dbReference type="SUPFAM" id="SSF53850">
    <property type="entry name" value="Periplasmic binding protein-like II"/>
    <property type="match status" value="1"/>
</dbReference>
<protein>
    <submittedName>
        <fullName evidence="3">Thiamine ABC transporter substrate-binding protein</fullName>
    </submittedName>
</protein>
<reference evidence="3" key="1">
    <citation type="submission" date="2020-09" db="EMBL/GenBank/DDBJ databases">
        <title>Hoyosella lacisalsi sp. nov., a halotolerant actinobacterium isolated from soil of Lake Gudzhirganskoe.</title>
        <authorList>
            <person name="Yang Q."/>
            <person name="Guo P.Y."/>
            <person name="Liu S.W."/>
            <person name="Li F.N."/>
            <person name="Sun C.H."/>
        </authorList>
    </citation>
    <scope>NUCLEOTIDE SEQUENCE</scope>
    <source>
        <strain evidence="3">G463</strain>
    </source>
</reference>
<dbReference type="GO" id="GO:0015888">
    <property type="term" value="P:thiamine transport"/>
    <property type="evidence" value="ECO:0007669"/>
    <property type="project" value="InterPro"/>
</dbReference>
<gene>
    <name evidence="3" type="ORF">HT102_07175</name>
</gene>
<organism evidence="3 4">
    <name type="scientific">Lolliginicoccus lacisalsi</name>
    <dbReference type="NCBI Taxonomy" id="2742202"/>
    <lineage>
        <taxon>Bacteria</taxon>
        <taxon>Bacillati</taxon>
        <taxon>Actinomycetota</taxon>
        <taxon>Actinomycetes</taxon>
        <taxon>Mycobacteriales</taxon>
        <taxon>Hoyosellaceae</taxon>
        <taxon>Lolliginicoccus</taxon>
    </lineage>
</organism>
<evidence type="ECO:0000313" key="3">
    <source>
        <dbReference type="EMBL" id="MBD8506261.1"/>
    </source>
</evidence>
<comment type="caution">
    <text evidence="3">The sequence shown here is derived from an EMBL/GenBank/DDBJ whole genome shotgun (WGS) entry which is preliminary data.</text>
</comment>
<keyword evidence="1 2" id="KW-0732">Signal</keyword>
<keyword evidence="4" id="KW-1185">Reference proteome</keyword>
<dbReference type="Proteomes" id="UP000642993">
    <property type="component" value="Unassembled WGS sequence"/>
</dbReference>
<accession>A0A927JBL3</accession>
<dbReference type="PANTHER" id="PTHR30006:SF2">
    <property type="entry name" value="ABC TRANSPORTER SUBSTRATE-BINDING PROTEIN"/>
    <property type="match status" value="1"/>
</dbReference>
<feature type="chain" id="PRO_5038079984" evidence="2">
    <location>
        <begin position="23"/>
        <end position="350"/>
    </location>
</feature>
<evidence type="ECO:0000313" key="4">
    <source>
        <dbReference type="Proteomes" id="UP000642993"/>
    </source>
</evidence>
<dbReference type="PROSITE" id="PS51257">
    <property type="entry name" value="PROKAR_LIPOPROTEIN"/>
    <property type="match status" value="1"/>
</dbReference>
<dbReference type="RefSeq" id="WP_192038710.1">
    <property type="nucleotide sequence ID" value="NZ_JACYWE010000003.1"/>
</dbReference>
<dbReference type="Pfam" id="PF13343">
    <property type="entry name" value="SBP_bac_6"/>
    <property type="match status" value="1"/>
</dbReference>
<name>A0A927JBL3_9ACTN</name>
<dbReference type="NCBIfam" id="TIGR01254">
    <property type="entry name" value="sfuA"/>
    <property type="match status" value="1"/>
</dbReference>
<feature type="signal peptide" evidence="2">
    <location>
        <begin position="1"/>
        <end position="22"/>
    </location>
</feature>
<proteinExistence type="predicted"/>
<evidence type="ECO:0000256" key="2">
    <source>
        <dbReference type="SAM" id="SignalP"/>
    </source>
</evidence>
<dbReference type="InterPro" id="IPR005948">
    <property type="entry name" value="ThiB-like"/>
</dbReference>
<dbReference type="AlphaFoldDB" id="A0A927JBL3"/>
<sequence length="350" mass="36978">MAASPRAVVAGCALATLLPALAGCSTIGSGGSDADGAVVLLTHDSFYLPEDVLDAFEAETGIAIDHRPQGDAGQLVTGLALSRDRPIGDVVFGIDNTFASRAVAEDVLEPYEASTAVPQRFAYPGDPVLTPIAYGDVCLNIDTRYFADRGIPEPTSLGDLADPRYRDLAVVQNPATSSPGLAFLLATIEEHGEDGWQDYWTRLRDNGVLVVDGWTQAYTVEFSGSAGEGPRPIVVSYATSPPAEAGPDGAPPPTRALPDTCFRQIEYAGIVAGTANADAAGELIEFLLSPAVQEALPESMYVLPVVEGTPLPEAFDLHAPRPAEPMSMDPGRIGENRDEWISQWRALMLG</sequence>
<dbReference type="GO" id="GO:0030975">
    <property type="term" value="F:thiamine binding"/>
    <property type="evidence" value="ECO:0007669"/>
    <property type="project" value="InterPro"/>
</dbReference>
<dbReference type="EMBL" id="JACYWE010000003">
    <property type="protein sequence ID" value="MBD8506261.1"/>
    <property type="molecule type" value="Genomic_DNA"/>
</dbReference>
<dbReference type="GO" id="GO:0030976">
    <property type="term" value="F:thiamine pyrophosphate binding"/>
    <property type="evidence" value="ECO:0007669"/>
    <property type="project" value="TreeGrafter"/>
</dbReference>